<dbReference type="AlphaFoldDB" id="A0A0M3K9K9"/>
<sequence>LTWPKRRCLGILAIQMMTIKQSYTSSKNNLLIHLHYHRPQMNTNICD</sequence>
<protein>
    <submittedName>
        <fullName evidence="1">Ovule protein</fullName>
    </submittedName>
</protein>
<accession>A0A0M3K9K9</accession>
<dbReference type="WBParaSite" id="ASIM_0001765301-mRNA-1">
    <property type="protein sequence ID" value="ASIM_0001765301-mRNA-1"/>
    <property type="gene ID" value="ASIM_0001765301"/>
</dbReference>
<organism evidence="1">
    <name type="scientific">Anisakis simplex</name>
    <name type="common">Herring worm</name>
    <dbReference type="NCBI Taxonomy" id="6269"/>
    <lineage>
        <taxon>Eukaryota</taxon>
        <taxon>Metazoa</taxon>
        <taxon>Ecdysozoa</taxon>
        <taxon>Nematoda</taxon>
        <taxon>Chromadorea</taxon>
        <taxon>Rhabditida</taxon>
        <taxon>Spirurina</taxon>
        <taxon>Ascaridomorpha</taxon>
        <taxon>Ascaridoidea</taxon>
        <taxon>Anisakidae</taxon>
        <taxon>Anisakis</taxon>
        <taxon>Anisakis simplex complex</taxon>
    </lineage>
</organism>
<evidence type="ECO:0000313" key="1">
    <source>
        <dbReference type="WBParaSite" id="ASIM_0001765301-mRNA-1"/>
    </source>
</evidence>
<proteinExistence type="predicted"/>
<reference evidence="1" key="1">
    <citation type="submission" date="2017-02" db="UniProtKB">
        <authorList>
            <consortium name="WormBaseParasite"/>
        </authorList>
    </citation>
    <scope>IDENTIFICATION</scope>
</reference>
<name>A0A0M3K9K9_ANISI</name>